<dbReference type="Gene3D" id="3.40.50.1820">
    <property type="entry name" value="alpha/beta hydrolase"/>
    <property type="match status" value="1"/>
</dbReference>
<evidence type="ECO:0000313" key="2">
    <source>
        <dbReference type="EMBL" id="MDN3493960.1"/>
    </source>
</evidence>
<keyword evidence="3" id="KW-1185">Reference proteome</keyword>
<dbReference type="Pfam" id="PF00561">
    <property type="entry name" value="Abhydrolase_1"/>
    <property type="match status" value="1"/>
</dbReference>
<dbReference type="InterPro" id="IPR029058">
    <property type="entry name" value="AB_hydrolase_fold"/>
</dbReference>
<dbReference type="Proteomes" id="UP001231197">
    <property type="component" value="Unassembled WGS sequence"/>
</dbReference>
<gene>
    <name evidence="2" type="ORF">QMA06_14645</name>
</gene>
<dbReference type="RefSeq" id="WP_290207650.1">
    <property type="nucleotide sequence ID" value="NZ_JASDDK010000007.1"/>
</dbReference>
<accession>A0ABT7ZY84</accession>
<dbReference type="GO" id="GO:0016787">
    <property type="term" value="F:hydrolase activity"/>
    <property type="evidence" value="ECO:0007669"/>
    <property type="project" value="UniProtKB-KW"/>
</dbReference>
<dbReference type="InterPro" id="IPR000073">
    <property type="entry name" value="AB_hydrolase_1"/>
</dbReference>
<reference evidence="2 3" key="1">
    <citation type="journal article" date="2023" name="Int. J. Syst. Evol. Microbiol.">
        <title>Winogradskyella bathintestinalis sp. nov., isolated from the intestine of the deep-sea loosejaw dragonfish, Malacosteus niger.</title>
        <authorList>
            <person name="Uniacke-Lowe S."/>
            <person name="Johnson C.N."/>
            <person name="Stanton C."/>
            <person name="Hill C."/>
            <person name="Ross P."/>
        </authorList>
    </citation>
    <scope>NUCLEOTIDE SEQUENCE [LARGE SCALE GENOMIC DNA]</scope>
    <source>
        <strain evidence="2 3">APC 3343</strain>
    </source>
</reference>
<keyword evidence="2" id="KW-0378">Hydrolase</keyword>
<evidence type="ECO:0000259" key="1">
    <source>
        <dbReference type="Pfam" id="PF00561"/>
    </source>
</evidence>
<name>A0ABT7ZY84_9FLAO</name>
<sequence length="253" mass="28563">MASKKAISLFASPRKGRYNDEQKRVIESAFFEEVNYKNMEIATYRWVGKGKTILLVHGWESNTARWEYILKDLKAQNYNIIALDAPAHGRSDGKQFNAVLYSEFINVVAKKFKPEVLIGHSVGGMASIFCVHHNQLPSVKKMILLGAPAHFTGVFDRYKSMMGYNKRISSGLDAIVLEHFKQPVSYFSAANFTASIKVKGLIVHDKNDRIIPYEDGQLIANRYENSEFITTTGFGHGLKDASLTPKIIEFINH</sequence>
<proteinExistence type="predicted"/>
<evidence type="ECO:0000313" key="3">
    <source>
        <dbReference type="Proteomes" id="UP001231197"/>
    </source>
</evidence>
<feature type="domain" description="AB hydrolase-1" evidence="1">
    <location>
        <begin position="52"/>
        <end position="157"/>
    </location>
</feature>
<protein>
    <submittedName>
        <fullName evidence="2">Alpha/beta hydrolase</fullName>
    </submittedName>
</protein>
<dbReference type="SUPFAM" id="SSF53474">
    <property type="entry name" value="alpha/beta-Hydrolases"/>
    <property type="match status" value="1"/>
</dbReference>
<comment type="caution">
    <text evidence="2">The sequence shown here is derived from an EMBL/GenBank/DDBJ whole genome shotgun (WGS) entry which is preliminary data.</text>
</comment>
<dbReference type="PANTHER" id="PTHR46438:SF11">
    <property type="entry name" value="LIPASE-RELATED"/>
    <property type="match status" value="1"/>
</dbReference>
<dbReference type="EMBL" id="JASDDK010000007">
    <property type="protein sequence ID" value="MDN3493960.1"/>
    <property type="molecule type" value="Genomic_DNA"/>
</dbReference>
<organism evidence="2 3">
    <name type="scientific">Winogradskyella bathintestinalis</name>
    <dbReference type="NCBI Taxonomy" id="3035208"/>
    <lineage>
        <taxon>Bacteria</taxon>
        <taxon>Pseudomonadati</taxon>
        <taxon>Bacteroidota</taxon>
        <taxon>Flavobacteriia</taxon>
        <taxon>Flavobacteriales</taxon>
        <taxon>Flavobacteriaceae</taxon>
        <taxon>Winogradskyella</taxon>
    </lineage>
</organism>
<dbReference type="PANTHER" id="PTHR46438">
    <property type="entry name" value="ALPHA/BETA-HYDROLASES SUPERFAMILY PROTEIN"/>
    <property type="match status" value="1"/>
</dbReference>